<dbReference type="Gene3D" id="1.10.357.10">
    <property type="entry name" value="Tetracycline Repressor, domain 2"/>
    <property type="match status" value="1"/>
</dbReference>
<dbReference type="PROSITE" id="PS50977">
    <property type="entry name" value="HTH_TETR_2"/>
    <property type="match status" value="1"/>
</dbReference>
<feature type="compositionally biased region" description="Polar residues" evidence="5">
    <location>
        <begin position="214"/>
        <end position="231"/>
    </location>
</feature>
<comment type="caution">
    <text evidence="7">The sequence shown here is derived from an EMBL/GenBank/DDBJ whole genome shotgun (WGS) entry which is preliminary data.</text>
</comment>
<keyword evidence="3" id="KW-0804">Transcription</keyword>
<evidence type="ECO:0000256" key="1">
    <source>
        <dbReference type="ARBA" id="ARBA00023015"/>
    </source>
</evidence>
<reference evidence="7 8" key="1">
    <citation type="submission" date="2018-06" db="EMBL/GenBank/DDBJ databases">
        <title>Genomic Encyclopedia of Type Strains, Phase III (KMG-III): the genomes of soil and plant-associated and newly described type strains.</title>
        <authorList>
            <person name="Whitman W."/>
        </authorList>
    </citation>
    <scope>NUCLEOTIDE SEQUENCE [LARGE SCALE GENOMIC DNA]</scope>
    <source>
        <strain evidence="7 8">LMG 23644</strain>
    </source>
</reference>
<dbReference type="OrthoDB" id="116240at2"/>
<dbReference type="STRING" id="1169143.GCA_000383275_03571"/>
<dbReference type="Pfam" id="PF00440">
    <property type="entry name" value="TetR_N"/>
    <property type="match status" value="1"/>
</dbReference>
<gene>
    <name evidence="7" type="ORF">BX591_11124</name>
</gene>
<dbReference type="InterPro" id="IPR036271">
    <property type="entry name" value="Tet_transcr_reg_TetR-rel_C_sf"/>
</dbReference>
<keyword evidence="1" id="KW-0805">Transcription regulation</keyword>
<evidence type="ECO:0000313" key="7">
    <source>
        <dbReference type="EMBL" id="RAS28745.1"/>
    </source>
</evidence>
<evidence type="ECO:0000259" key="6">
    <source>
        <dbReference type="PROSITE" id="PS50977"/>
    </source>
</evidence>
<feature type="domain" description="HTH tetR-type" evidence="6">
    <location>
        <begin position="13"/>
        <end position="73"/>
    </location>
</feature>
<name>A0A329CCG5_9BURK</name>
<protein>
    <submittedName>
        <fullName evidence="7">TetR family transcriptional regulator</fullName>
    </submittedName>
</protein>
<accession>A0A329CCG5</accession>
<sequence length="241" mass="26016">MANDPQSESTASGSARDRLLDAAEALIYAGGIHATGVDAIVKQSGTARKSFYTHFESKDALVTAALERRDERWMNWFIAGTQQRGRTARKRLLGMFDVLREWFESADFHGCAFLNAAGEIASADDPIRIVARKHKERLLEFVRTQCDEFAAESGMEGRRVARLSRQWLVLLDGAIAVALVSGDSDAARDAQAVARTVLEAESASNADAPAGKATTASSSQPGTPGKPTNPSKRPRVPRTAT</sequence>
<dbReference type="GO" id="GO:0003677">
    <property type="term" value="F:DNA binding"/>
    <property type="evidence" value="ECO:0007669"/>
    <property type="project" value="UniProtKB-UniRule"/>
</dbReference>
<feature type="DNA-binding region" description="H-T-H motif" evidence="4">
    <location>
        <begin position="36"/>
        <end position="55"/>
    </location>
</feature>
<dbReference type="SUPFAM" id="SSF48498">
    <property type="entry name" value="Tetracyclin repressor-like, C-terminal domain"/>
    <property type="match status" value="1"/>
</dbReference>
<keyword evidence="2 4" id="KW-0238">DNA-binding</keyword>
<evidence type="ECO:0000256" key="4">
    <source>
        <dbReference type="PROSITE-ProRule" id="PRU00335"/>
    </source>
</evidence>
<evidence type="ECO:0000313" key="8">
    <source>
        <dbReference type="Proteomes" id="UP000248918"/>
    </source>
</evidence>
<feature type="compositionally biased region" description="Basic residues" evidence="5">
    <location>
        <begin position="232"/>
        <end position="241"/>
    </location>
</feature>
<evidence type="ECO:0000256" key="5">
    <source>
        <dbReference type="SAM" id="MobiDB-lite"/>
    </source>
</evidence>
<dbReference type="RefSeq" id="WP_111932666.1">
    <property type="nucleotide sequence ID" value="NZ_CADFFP010000014.1"/>
</dbReference>
<dbReference type="SUPFAM" id="SSF46689">
    <property type="entry name" value="Homeodomain-like"/>
    <property type="match status" value="1"/>
</dbReference>
<evidence type="ECO:0000256" key="3">
    <source>
        <dbReference type="ARBA" id="ARBA00023163"/>
    </source>
</evidence>
<organism evidence="7 8">
    <name type="scientific">Paraburkholderia bryophila</name>
    <dbReference type="NCBI Taxonomy" id="420952"/>
    <lineage>
        <taxon>Bacteria</taxon>
        <taxon>Pseudomonadati</taxon>
        <taxon>Pseudomonadota</taxon>
        <taxon>Betaproteobacteria</taxon>
        <taxon>Burkholderiales</taxon>
        <taxon>Burkholderiaceae</taxon>
        <taxon>Paraburkholderia</taxon>
    </lineage>
</organism>
<evidence type="ECO:0000256" key="2">
    <source>
        <dbReference type="ARBA" id="ARBA00023125"/>
    </source>
</evidence>
<dbReference type="EMBL" id="QLTK01000011">
    <property type="protein sequence ID" value="RAS28745.1"/>
    <property type="molecule type" value="Genomic_DNA"/>
</dbReference>
<dbReference type="InterPro" id="IPR001647">
    <property type="entry name" value="HTH_TetR"/>
</dbReference>
<feature type="region of interest" description="Disordered" evidence="5">
    <location>
        <begin position="199"/>
        <end position="241"/>
    </location>
</feature>
<dbReference type="PANTHER" id="PTHR47506:SF1">
    <property type="entry name" value="HTH-TYPE TRANSCRIPTIONAL REGULATOR YJDC"/>
    <property type="match status" value="1"/>
</dbReference>
<dbReference type="PANTHER" id="PTHR47506">
    <property type="entry name" value="TRANSCRIPTIONAL REGULATORY PROTEIN"/>
    <property type="match status" value="1"/>
</dbReference>
<proteinExistence type="predicted"/>
<dbReference type="PRINTS" id="PR00455">
    <property type="entry name" value="HTHTETR"/>
</dbReference>
<dbReference type="AlphaFoldDB" id="A0A329CCG5"/>
<dbReference type="InterPro" id="IPR009057">
    <property type="entry name" value="Homeodomain-like_sf"/>
</dbReference>
<dbReference type="Proteomes" id="UP000248918">
    <property type="component" value="Unassembled WGS sequence"/>
</dbReference>